<comment type="caution">
    <text evidence="2">The sequence shown here is derived from an EMBL/GenBank/DDBJ whole genome shotgun (WGS) entry which is preliminary data.</text>
</comment>
<dbReference type="PATRIC" id="fig|1341181.4.peg.1438"/>
<proteinExistence type="predicted"/>
<dbReference type="InterPro" id="IPR025139">
    <property type="entry name" value="DUF4062"/>
</dbReference>
<dbReference type="Proteomes" id="UP000018004">
    <property type="component" value="Unassembled WGS sequence"/>
</dbReference>
<dbReference type="EMBL" id="AVGG01000005">
    <property type="protein sequence ID" value="ESU28865.1"/>
    <property type="molecule type" value="Genomic_DNA"/>
</dbReference>
<feature type="domain" description="DUF4062" evidence="1">
    <location>
        <begin position="9"/>
        <end position="102"/>
    </location>
</feature>
<dbReference type="OrthoDB" id="6249026at2"/>
<evidence type="ECO:0000313" key="3">
    <source>
        <dbReference type="Proteomes" id="UP000018004"/>
    </source>
</evidence>
<keyword evidence="3" id="KW-1185">Reference proteome</keyword>
<evidence type="ECO:0000259" key="1">
    <source>
        <dbReference type="Pfam" id="PF13271"/>
    </source>
</evidence>
<dbReference type="eggNOG" id="COG5635">
    <property type="taxonomic scope" value="Bacteria"/>
</dbReference>
<dbReference type="Pfam" id="PF13271">
    <property type="entry name" value="DUF4062"/>
    <property type="match status" value="1"/>
</dbReference>
<sequence length="385" mass="44490">MPELISKYKIFLASPSDLSEERESIDQVVEELNLTFGSQNNIILELQKWETNSAPAIGSEGLQSIINNDIPEYDLFIGLLWMKFGTPTKEYGSGTEEEFNIAHQKFIKDNNSVQILFYFKNSAPQSLTEINPEQLTKIRDFKSSLGEKNVLYWEFNLKDELERLLRIHIPKRIQNLKAIPNLPTKIEEVNTDIIIVEEEDFGIIDYQEFIEESFSISTHALIRISEATNWIGDEMNKKTSEIDVLIAKNRNQPISFKVQRNIFERTANVMNDFANRIEPEIPIYINNFEKGIDSFSKLITIYINDFENKKEEIIEAGDSLDNLLIQIEFALNNMHLFLNTIDGLPKMSKELNSARKNVVNILSEFLKKLETSITIGKEVHKNIIY</sequence>
<name>V6SWS0_9FLAO</name>
<gene>
    <name evidence="2" type="ORF">FLJC2902T_14620</name>
</gene>
<accession>V6SWS0</accession>
<evidence type="ECO:0000313" key="2">
    <source>
        <dbReference type="EMBL" id="ESU28865.1"/>
    </source>
</evidence>
<protein>
    <recommendedName>
        <fullName evidence="1">DUF4062 domain-containing protein</fullName>
    </recommendedName>
</protein>
<dbReference type="AlphaFoldDB" id="V6SWS0"/>
<organism evidence="2 3">
    <name type="scientific">Flavobacterium limnosediminis JC2902</name>
    <dbReference type="NCBI Taxonomy" id="1341181"/>
    <lineage>
        <taxon>Bacteria</taxon>
        <taxon>Pseudomonadati</taxon>
        <taxon>Bacteroidota</taxon>
        <taxon>Flavobacteriia</taxon>
        <taxon>Flavobacteriales</taxon>
        <taxon>Flavobacteriaceae</taxon>
        <taxon>Flavobacterium</taxon>
    </lineage>
</organism>
<dbReference type="RefSeq" id="WP_023579101.1">
    <property type="nucleotide sequence ID" value="NZ_AVGG01000005.1"/>
</dbReference>
<reference evidence="2 3" key="1">
    <citation type="submission" date="2013-08" db="EMBL/GenBank/DDBJ databases">
        <title>Flavobacterium limnosediminis JC2902 genome sequencing.</title>
        <authorList>
            <person name="Lee K."/>
            <person name="Yi H."/>
            <person name="Park S."/>
            <person name="Chun J."/>
        </authorList>
    </citation>
    <scope>NUCLEOTIDE SEQUENCE [LARGE SCALE GENOMIC DNA]</scope>
    <source>
        <strain evidence="2 3">JC2902</strain>
    </source>
</reference>